<feature type="compositionally biased region" description="Polar residues" evidence="1">
    <location>
        <begin position="105"/>
        <end position="118"/>
    </location>
</feature>
<evidence type="ECO:0000313" key="3">
    <source>
        <dbReference type="EMBL" id="KAK9977020.1"/>
    </source>
</evidence>
<evidence type="ECO:0000256" key="1">
    <source>
        <dbReference type="SAM" id="MobiDB-lite"/>
    </source>
</evidence>
<organism evidence="3 4">
    <name type="scientific">Culter alburnus</name>
    <name type="common">Topmouth culter</name>
    <dbReference type="NCBI Taxonomy" id="194366"/>
    <lineage>
        <taxon>Eukaryota</taxon>
        <taxon>Metazoa</taxon>
        <taxon>Chordata</taxon>
        <taxon>Craniata</taxon>
        <taxon>Vertebrata</taxon>
        <taxon>Euteleostomi</taxon>
        <taxon>Actinopterygii</taxon>
        <taxon>Neopterygii</taxon>
        <taxon>Teleostei</taxon>
        <taxon>Ostariophysi</taxon>
        <taxon>Cypriniformes</taxon>
        <taxon>Xenocyprididae</taxon>
        <taxon>Xenocypridinae</taxon>
        <taxon>Culter</taxon>
    </lineage>
</organism>
<feature type="region of interest" description="Disordered" evidence="1">
    <location>
        <begin position="105"/>
        <end position="160"/>
    </location>
</feature>
<evidence type="ECO:0000259" key="2">
    <source>
        <dbReference type="PROSITE" id="PS51029"/>
    </source>
</evidence>
<evidence type="ECO:0000313" key="4">
    <source>
        <dbReference type="Proteomes" id="UP001479290"/>
    </source>
</evidence>
<comment type="caution">
    <text evidence="3">The sequence shown here is derived from an EMBL/GenBank/DDBJ whole genome shotgun (WGS) entry which is preliminary data.</text>
</comment>
<feature type="compositionally biased region" description="Acidic residues" evidence="1">
    <location>
        <begin position="134"/>
        <end position="145"/>
    </location>
</feature>
<dbReference type="Proteomes" id="UP001479290">
    <property type="component" value="Unassembled WGS sequence"/>
</dbReference>
<dbReference type="Pfam" id="PF10545">
    <property type="entry name" value="MADF_DNA_bdg"/>
    <property type="match status" value="1"/>
</dbReference>
<proteinExistence type="predicted"/>
<name>A0AAW2AWM3_CULAL</name>
<dbReference type="SMART" id="SM00595">
    <property type="entry name" value="MADF"/>
    <property type="match status" value="1"/>
</dbReference>
<accession>A0AAW2AWM3</accession>
<dbReference type="EMBL" id="JAWDJR010000003">
    <property type="protein sequence ID" value="KAK9977020.1"/>
    <property type="molecule type" value="Genomic_DNA"/>
</dbReference>
<dbReference type="PANTHER" id="PTHR21505:SF12">
    <property type="entry name" value="MADF DOMAIN-CONTAINING PROTEIN-RELATED"/>
    <property type="match status" value="1"/>
</dbReference>
<sequence length="210" mass="24783">MAGFWTNQKEEELVCLWEERPELYAVGVAAYTNRDARGNAVRSMATALGISEAEVKKKMESMRTQYSRYLKSPPSGSGGYHTPRQEWFLRRLKFLEMHIKKRPSTSNLDLQNDSTTSLEEGEGDDRGEDKEQEKEEEEQEREEEEKEKHQQNQQPPKNDGIYSFCQYIEQQLRAIEDPHHLQYVQFQIHQILPQMYFQIVISSMVYRDLK</sequence>
<dbReference type="PANTHER" id="PTHR21505">
    <property type="entry name" value="MADF DOMAIN-CONTAINING PROTEIN-RELATED"/>
    <property type="match status" value="1"/>
</dbReference>
<reference evidence="3 4" key="1">
    <citation type="submission" date="2024-05" db="EMBL/GenBank/DDBJ databases">
        <title>A high-quality chromosomal-level genome assembly of Topmouth culter (Culter alburnus).</title>
        <authorList>
            <person name="Zhao H."/>
        </authorList>
    </citation>
    <scope>NUCLEOTIDE SEQUENCE [LARGE SCALE GENOMIC DNA]</scope>
    <source>
        <strain evidence="3">CATC2023</strain>
        <tissue evidence="3">Muscle</tissue>
    </source>
</reference>
<feature type="domain" description="MADF" evidence="2">
    <location>
        <begin position="12"/>
        <end position="100"/>
    </location>
</feature>
<dbReference type="InterPro" id="IPR006578">
    <property type="entry name" value="MADF-dom"/>
</dbReference>
<keyword evidence="4" id="KW-1185">Reference proteome</keyword>
<dbReference type="AlphaFoldDB" id="A0AAW2AWM3"/>
<dbReference type="PROSITE" id="PS51029">
    <property type="entry name" value="MADF"/>
    <property type="match status" value="1"/>
</dbReference>
<gene>
    <name evidence="3" type="ORF">ABG768_018841</name>
</gene>
<protein>
    <recommendedName>
        <fullName evidence="2">MADF domain-containing protein</fullName>
    </recommendedName>
</protein>